<keyword evidence="2" id="KW-1185">Reference proteome</keyword>
<reference evidence="2" key="1">
    <citation type="journal article" date="2018" name="Biotechnol. Bioeng.">
        <title>A reference genome of the Chinese hamster based on a hybrid assembly strategy.</title>
        <authorList>
            <person name="Rupp O."/>
            <person name="MacDonald M.L."/>
            <person name="Li S."/>
            <person name="Dhiman H."/>
            <person name="Polson S."/>
            <person name="Griep S."/>
            <person name="Heffner K."/>
            <person name="Hernandez I."/>
            <person name="Brinkrolf K."/>
            <person name="Jadhav V."/>
            <person name="Samoudi M."/>
            <person name="Hao H."/>
            <person name="Kingham B."/>
            <person name="Goesmann A."/>
            <person name="Betenbaugh M.J."/>
            <person name="Lewis N.E."/>
            <person name="Borth N."/>
            <person name="Lee K.H."/>
        </authorList>
    </citation>
    <scope>NUCLEOTIDE SEQUENCE [LARGE SCALE GENOMIC DNA]</scope>
    <source>
        <strain evidence="2">17A/GY</strain>
    </source>
</reference>
<dbReference type="GeneID" id="107978944"/>
<name>A0A9J7K7E5_CRIGR</name>
<evidence type="ECO:0000313" key="3">
    <source>
        <dbReference type="RefSeq" id="XP_035298872.1"/>
    </source>
</evidence>
<sequence length="278" mass="30782">MSKKTLAAIAPWWSLVTLDLYPTGSTTPDEMRDLVFRMTCSSWPCQRWHAVCDQALGLATSSCSAAIRKLCVPAAGSGTSALLSFPNGRHHLGSRSCARDSFWYSVQSYEGLLIQVSPHRQSSEACLYSVHRSLSILRPQKPVYTASTEACPYSVHRSLPIQRPQKPAHTASTEACPYCVHRSLSIQRPQKPVHTASTEACLYSVHRSLSILCPQKPVHTASTEACPYSVHRSLSIQRPQKPVHTASTEACPYSVHRRLSILLSWVLRAAPRHLQLNS</sequence>
<reference evidence="2" key="2">
    <citation type="journal article" date="2020" name="Biotechnol. Bioeng.">
        <title>Chromosome-scale scaffolds for the Chinese hamster reference genome assembly to facilitate the study of the CHO epigenome.</title>
        <authorList>
            <person name="Hilliard W."/>
            <person name="MacDonald M."/>
            <person name="Lee K.H."/>
        </authorList>
    </citation>
    <scope>NUCLEOTIDE SEQUENCE [LARGE SCALE GENOMIC DNA]</scope>
    <source>
        <strain evidence="2">17A/GY</strain>
    </source>
</reference>
<dbReference type="Proteomes" id="UP001108280">
    <property type="component" value="Chromosome 3"/>
</dbReference>
<protein>
    <submittedName>
        <fullName evidence="3">Uncharacterized protein LOC107978944 isoform X4</fullName>
    </submittedName>
</protein>
<feature type="chain" id="PRO_5039909179" evidence="1">
    <location>
        <begin position="27"/>
        <end position="278"/>
    </location>
</feature>
<proteinExistence type="predicted"/>
<accession>A0A9J7K7E5</accession>
<keyword evidence="1" id="KW-0732">Signal</keyword>
<evidence type="ECO:0000256" key="1">
    <source>
        <dbReference type="SAM" id="SignalP"/>
    </source>
</evidence>
<dbReference type="RefSeq" id="XP_035298872.1">
    <property type="nucleotide sequence ID" value="XM_035442981.1"/>
</dbReference>
<organism evidence="2 3">
    <name type="scientific">Cricetulus griseus</name>
    <name type="common">Chinese hamster</name>
    <name type="synonym">Cricetulus barabensis griseus</name>
    <dbReference type="NCBI Taxonomy" id="10029"/>
    <lineage>
        <taxon>Eukaryota</taxon>
        <taxon>Metazoa</taxon>
        <taxon>Chordata</taxon>
        <taxon>Craniata</taxon>
        <taxon>Vertebrata</taxon>
        <taxon>Euteleostomi</taxon>
        <taxon>Mammalia</taxon>
        <taxon>Eutheria</taxon>
        <taxon>Euarchontoglires</taxon>
        <taxon>Glires</taxon>
        <taxon>Rodentia</taxon>
        <taxon>Myomorpha</taxon>
        <taxon>Muroidea</taxon>
        <taxon>Cricetidae</taxon>
        <taxon>Cricetinae</taxon>
        <taxon>Cricetulus</taxon>
    </lineage>
</organism>
<gene>
    <name evidence="3" type="primary">LOC107978944</name>
</gene>
<reference evidence="3" key="3">
    <citation type="submission" date="2025-08" db="UniProtKB">
        <authorList>
            <consortium name="RefSeq"/>
        </authorList>
    </citation>
    <scope>IDENTIFICATION</scope>
    <source>
        <strain evidence="3">17A/GY</strain>
        <tissue evidence="3">Liver</tissue>
    </source>
</reference>
<evidence type="ECO:0000313" key="2">
    <source>
        <dbReference type="Proteomes" id="UP001108280"/>
    </source>
</evidence>
<feature type="signal peptide" evidence="1">
    <location>
        <begin position="1"/>
        <end position="26"/>
    </location>
</feature>
<dbReference type="KEGG" id="cge:107978944"/>
<dbReference type="AlphaFoldDB" id="A0A9J7K7E5"/>